<keyword evidence="12" id="KW-0675">Receptor</keyword>
<dbReference type="InterPro" id="IPR001245">
    <property type="entry name" value="Ser-Thr/Tyr_kinase_cat_dom"/>
</dbReference>
<evidence type="ECO:0000313" key="25">
    <source>
        <dbReference type="Proteomes" id="UP001159428"/>
    </source>
</evidence>
<dbReference type="GO" id="GO:0004714">
    <property type="term" value="F:transmembrane receptor protein tyrosine kinase activity"/>
    <property type="evidence" value="ECO:0007669"/>
    <property type="project" value="UniProtKB-EC"/>
</dbReference>
<evidence type="ECO:0000256" key="2">
    <source>
        <dbReference type="ARBA" id="ARBA00011902"/>
    </source>
</evidence>
<feature type="binding site" evidence="19">
    <location>
        <position position="451"/>
    </location>
    <ligand>
        <name>ATP</name>
        <dbReference type="ChEBI" id="CHEBI:30616"/>
    </ligand>
</feature>
<feature type="active site" description="Proton acceptor" evidence="15">
    <location>
        <position position="557"/>
    </location>
</feature>
<organism evidence="24 25">
    <name type="scientific">Pocillopora meandrina</name>
    <dbReference type="NCBI Taxonomy" id="46732"/>
    <lineage>
        <taxon>Eukaryota</taxon>
        <taxon>Metazoa</taxon>
        <taxon>Cnidaria</taxon>
        <taxon>Anthozoa</taxon>
        <taxon>Hexacorallia</taxon>
        <taxon>Scleractinia</taxon>
        <taxon>Astrocoeniina</taxon>
        <taxon>Pocilloporidae</taxon>
        <taxon>Pocillopora</taxon>
    </lineage>
</organism>
<evidence type="ECO:0000256" key="21">
    <source>
        <dbReference type="SAM" id="Phobius"/>
    </source>
</evidence>
<feature type="binding site" evidence="17">
    <location>
        <position position="562"/>
    </location>
    <ligand>
        <name>Mg(2+)</name>
        <dbReference type="ChEBI" id="CHEBI:18420"/>
    </ligand>
</feature>
<feature type="region of interest" description="Disordered" evidence="20">
    <location>
        <begin position="339"/>
        <end position="369"/>
    </location>
</feature>
<evidence type="ECO:0000256" key="10">
    <source>
        <dbReference type="ARBA" id="ARBA00023137"/>
    </source>
</evidence>
<keyword evidence="9 21" id="KW-0472">Membrane</keyword>
<dbReference type="InterPro" id="IPR008266">
    <property type="entry name" value="Tyr_kinase_AS"/>
</dbReference>
<feature type="binding site" evidence="17">
    <location>
        <position position="575"/>
    </location>
    <ligand>
        <name>Mg(2+)</name>
        <dbReference type="ChEBI" id="CHEBI:18420"/>
    </ligand>
</feature>
<keyword evidence="25" id="KW-1185">Reference proteome</keyword>
<feature type="compositionally biased region" description="Polar residues" evidence="20">
    <location>
        <begin position="178"/>
        <end position="189"/>
    </location>
</feature>
<keyword evidence="3" id="KW-0808">Transferase</keyword>
<keyword evidence="17" id="KW-0479">Metal-binding</keyword>
<keyword evidence="8 21" id="KW-1133">Transmembrane helix</keyword>
<feature type="region of interest" description="Disordered" evidence="20">
    <location>
        <begin position="288"/>
        <end position="315"/>
    </location>
</feature>
<dbReference type="SMART" id="SM00219">
    <property type="entry name" value="TyrKc"/>
    <property type="match status" value="1"/>
</dbReference>
<dbReference type="InterPro" id="IPR050122">
    <property type="entry name" value="RTK"/>
</dbReference>
<dbReference type="GO" id="GO:0046872">
    <property type="term" value="F:metal ion binding"/>
    <property type="evidence" value="ECO:0007669"/>
    <property type="project" value="UniProtKB-KW"/>
</dbReference>
<evidence type="ECO:0000256" key="11">
    <source>
        <dbReference type="ARBA" id="ARBA00023157"/>
    </source>
</evidence>
<dbReference type="InterPro" id="IPR017441">
    <property type="entry name" value="Protein_kinase_ATP_BS"/>
</dbReference>
<evidence type="ECO:0000256" key="6">
    <source>
        <dbReference type="ARBA" id="ARBA00022777"/>
    </source>
</evidence>
<evidence type="ECO:0000256" key="13">
    <source>
        <dbReference type="ARBA" id="ARBA00023180"/>
    </source>
</evidence>
<dbReference type="CDD" id="cd00096">
    <property type="entry name" value="Ig"/>
    <property type="match status" value="1"/>
</dbReference>
<dbReference type="InterPro" id="IPR011009">
    <property type="entry name" value="Kinase-like_dom_sf"/>
</dbReference>
<feature type="domain" description="Ig-like" evidence="23">
    <location>
        <begin position="43"/>
        <end position="132"/>
    </location>
</feature>
<feature type="site" description="Important for interaction with phosphotyrosine-binding proteins" evidence="18">
    <location>
        <position position="701"/>
    </location>
</feature>
<dbReference type="InterPro" id="IPR013783">
    <property type="entry name" value="Ig-like_fold"/>
</dbReference>
<dbReference type="GO" id="GO:0005524">
    <property type="term" value="F:ATP binding"/>
    <property type="evidence" value="ECO:0007669"/>
    <property type="project" value="UniProtKB-UniRule"/>
</dbReference>
<keyword evidence="11" id="KW-1015">Disulfide bond</keyword>
<evidence type="ECO:0000256" key="12">
    <source>
        <dbReference type="ARBA" id="ARBA00023170"/>
    </source>
</evidence>
<keyword evidence="17" id="KW-0460">Magnesium</keyword>
<sequence length="715" mass="79969">MVANKPWVESTTQYMLILVAAASVIFPSIMCQVCHYKARKTEPIIEITASELRLRKPVNVTCIARENEVYSHKYDSKPISIYWFYNGNEVKHKCQVGLPVTFLTCSLVIDSLTSKVLGNYTCKASTSDLHCSVKHYEIDIDDVLPAETTEAPTNQGIVPGPNTTKNCSDYGKNQCVSNKNSTNETSQGGVHNDSPETAFLSTPEPRKFLNASGSSEQSMIAVVVPSVISTLVILSIGSFLWFRRGARRRRDNESPTSANASEYLLEVIPLHDRSSSHGSTAPLRLLEESETTNNSNHIETSLIPDIEPETLPPSTSVNPVRYSLLTEILVENPNKKCFHGTKWSSERNDSDNFRPERPPKPAKKDSTEKQMNCLCMTMAENLGTTQDNVTSKDSGYNSAESRESIPEMPLENKNTWQIELDELKILDKVLGKGEFGIVKKGLYRGKEVAVKQSKVTFSRCNKDDLLNEIKMLKQAGRHPNIVSFIGACTQEDNILLITELVSGGSLESLLRSKPCNGGQNQYENLNCGLTERELLQVSLQVACGMQHLEERKYIHRDLAARNVFIGKNKVAKVGDFGLARDISDGGIYTKTSDGGVPWRWSSLESLKFRVYTSQSDVWSFGILLWEIFTYGEVPYPDICAIEALITWLSSGNRMPCPLNCSNQRYKLMKSCWQENPLKRPTFACIVEQLEKILSLEYKSEYANLQSDDSGNQEEV</sequence>
<evidence type="ECO:0000256" key="7">
    <source>
        <dbReference type="ARBA" id="ARBA00022840"/>
    </source>
</evidence>
<comment type="caution">
    <text evidence="24">The sequence shown here is derived from an EMBL/GenBank/DDBJ whole genome shotgun (WGS) entry which is preliminary data.</text>
</comment>
<dbReference type="InterPro" id="IPR036179">
    <property type="entry name" value="Ig-like_dom_sf"/>
</dbReference>
<dbReference type="CDD" id="cd00192">
    <property type="entry name" value="PTKc"/>
    <property type="match status" value="1"/>
</dbReference>
<dbReference type="PROSITE" id="PS50835">
    <property type="entry name" value="IG_LIKE"/>
    <property type="match status" value="1"/>
</dbReference>
<dbReference type="Gene3D" id="3.30.200.20">
    <property type="entry name" value="Phosphorylase Kinase, domain 1"/>
    <property type="match status" value="1"/>
</dbReference>
<comment type="catalytic activity">
    <reaction evidence="14">
        <text>L-tyrosyl-[protein] + ATP = O-phospho-L-tyrosyl-[protein] + ADP + H(+)</text>
        <dbReference type="Rhea" id="RHEA:10596"/>
        <dbReference type="Rhea" id="RHEA-COMP:10136"/>
        <dbReference type="Rhea" id="RHEA-COMP:20101"/>
        <dbReference type="ChEBI" id="CHEBI:15378"/>
        <dbReference type="ChEBI" id="CHEBI:30616"/>
        <dbReference type="ChEBI" id="CHEBI:46858"/>
        <dbReference type="ChEBI" id="CHEBI:61978"/>
        <dbReference type="ChEBI" id="CHEBI:456216"/>
        <dbReference type="EC" id="2.7.10.1"/>
    </reaction>
</comment>
<dbReference type="InterPro" id="IPR000719">
    <property type="entry name" value="Prot_kinase_dom"/>
</dbReference>
<proteinExistence type="predicted"/>
<dbReference type="InterPro" id="IPR007110">
    <property type="entry name" value="Ig-like_dom"/>
</dbReference>
<dbReference type="GO" id="GO:0043235">
    <property type="term" value="C:receptor complex"/>
    <property type="evidence" value="ECO:0007669"/>
    <property type="project" value="TreeGrafter"/>
</dbReference>
<dbReference type="Proteomes" id="UP001159428">
    <property type="component" value="Unassembled WGS sequence"/>
</dbReference>
<evidence type="ECO:0000259" key="22">
    <source>
        <dbReference type="PROSITE" id="PS50011"/>
    </source>
</evidence>
<feature type="region of interest" description="Disordered" evidence="20">
    <location>
        <begin position="178"/>
        <end position="202"/>
    </location>
</feature>
<evidence type="ECO:0000313" key="24">
    <source>
        <dbReference type="EMBL" id="CAH3160638.1"/>
    </source>
</evidence>
<keyword evidence="5 16" id="KW-0547">Nucleotide-binding</keyword>
<dbReference type="EMBL" id="CALNXJ010000076">
    <property type="protein sequence ID" value="CAH3160638.1"/>
    <property type="molecule type" value="Genomic_DNA"/>
</dbReference>
<dbReference type="Pfam" id="PF07714">
    <property type="entry name" value="PK_Tyr_Ser-Thr"/>
    <property type="match status" value="1"/>
</dbReference>
<feature type="compositionally biased region" description="Basic and acidic residues" evidence="20">
    <location>
        <begin position="344"/>
        <end position="368"/>
    </location>
</feature>
<comment type="subcellular location">
    <subcellularLocation>
        <location evidence="1">Membrane</location>
        <topology evidence="1">Single-pass membrane protein</topology>
    </subcellularLocation>
</comment>
<dbReference type="InterPro" id="IPR020635">
    <property type="entry name" value="Tyr_kinase_cat_dom"/>
</dbReference>
<feature type="domain" description="Protein kinase" evidence="22">
    <location>
        <begin position="424"/>
        <end position="693"/>
    </location>
</feature>
<keyword evidence="10" id="KW-0829">Tyrosine-protein kinase</keyword>
<evidence type="ECO:0000256" key="3">
    <source>
        <dbReference type="ARBA" id="ARBA00022679"/>
    </source>
</evidence>
<evidence type="ECO:0000256" key="4">
    <source>
        <dbReference type="ARBA" id="ARBA00022692"/>
    </source>
</evidence>
<evidence type="ECO:0000256" key="1">
    <source>
        <dbReference type="ARBA" id="ARBA00004167"/>
    </source>
</evidence>
<reference evidence="24 25" key="1">
    <citation type="submission" date="2022-05" db="EMBL/GenBank/DDBJ databases">
        <authorList>
            <consortium name="Genoscope - CEA"/>
            <person name="William W."/>
        </authorList>
    </citation>
    <scope>NUCLEOTIDE SEQUENCE [LARGE SCALE GENOMIC DNA]</scope>
</reference>
<evidence type="ECO:0000256" key="20">
    <source>
        <dbReference type="SAM" id="MobiDB-lite"/>
    </source>
</evidence>
<keyword evidence="13" id="KW-0325">Glycoprotein</keyword>
<evidence type="ECO:0000256" key="14">
    <source>
        <dbReference type="ARBA" id="ARBA00051243"/>
    </source>
</evidence>
<evidence type="ECO:0000256" key="18">
    <source>
        <dbReference type="PIRSR" id="PIRSR000615-4"/>
    </source>
</evidence>
<feature type="transmembrane region" description="Helical" evidence="21">
    <location>
        <begin position="219"/>
        <end position="242"/>
    </location>
</feature>
<dbReference type="SUPFAM" id="SSF56112">
    <property type="entry name" value="Protein kinase-like (PK-like)"/>
    <property type="match status" value="1"/>
</dbReference>
<accession>A0AAU9XYW2</accession>
<evidence type="ECO:0000256" key="16">
    <source>
        <dbReference type="PIRSR" id="PIRSR000615-2"/>
    </source>
</evidence>
<dbReference type="EC" id="2.7.10.1" evidence="2"/>
<evidence type="ECO:0000256" key="8">
    <source>
        <dbReference type="ARBA" id="ARBA00022989"/>
    </source>
</evidence>
<keyword evidence="6" id="KW-0418">Kinase</keyword>
<evidence type="ECO:0000256" key="5">
    <source>
        <dbReference type="ARBA" id="ARBA00022741"/>
    </source>
</evidence>
<evidence type="ECO:0000256" key="17">
    <source>
        <dbReference type="PIRSR" id="PIRSR000615-3"/>
    </source>
</evidence>
<dbReference type="GO" id="GO:0007169">
    <property type="term" value="P:cell surface receptor protein tyrosine kinase signaling pathway"/>
    <property type="evidence" value="ECO:0007669"/>
    <property type="project" value="TreeGrafter"/>
</dbReference>
<dbReference type="PROSITE" id="PS50011">
    <property type="entry name" value="PROTEIN_KINASE_DOM"/>
    <property type="match status" value="1"/>
</dbReference>
<dbReference type="PRINTS" id="PR00109">
    <property type="entry name" value="TYRKINASE"/>
</dbReference>
<dbReference type="Gene3D" id="1.10.510.10">
    <property type="entry name" value="Transferase(Phosphotransferase) domain 1"/>
    <property type="match status" value="1"/>
</dbReference>
<evidence type="ECO:0000256" key="9">
    <source>
        <dbReference type="ARBA" id="ARBA00023136"/>
    </source>
</evidence>
<feature type="compositionally biased region" description="Polar residues" evidence="20">
    <location>
        <begin position="384"/>
        <end position="399"/>
    </location>
</feature>
<gene>
    <name evidence="24" type="ORF">PMEA_00032472</name>
</gene>
<keyword evidence="4 21" id="KW-0812">Transmembrane</keyword>
<name>A0AAU9XYW2_9CNID</name>
<dbReference type="PROSITE" id="PS00109">
    <property type="entry name" value="PROTEIN_KINASE_TYR"/>
    <property type="match status" value="1"/>
</dbReference>
<dbReference type="GO" id="GO:0005886">
    <property type="term" value="C:plasma membrane"/>
    <property type="evidence" value="ECO:0007669"/>
    <property type="project" value="TreeGrafter"/>
</dbReference>
<dbReference type="Gene3D" id="2.60.40.10">
    <property type="entry name" value="Immunoglobulins"/>
    <property type="match status" value="1"/>
</dbReference>
<protein>
    <recommendedName>
        <fullName evidence="2">receptor protein-tyrosine kinase</fullName>
        <ecNumber evidence="2">2.7.10.1</ecNumber>
    </recommendedName>
</protein>
<dbReference type="PROSITE" id="PS00107">
    <property type="entry name" value="PROTEIN_KINASE_ATP"/>
    <property type="match status" value="1"/>
</dbReference>
<dbReference type="FunFam" id="1.10.510.10:FF:000554">
    <property type="entry name" value="Predicted protein"/>
    <property type="match status" value="1"/>
</dbReference>
<feature type="binding site" evidence="16">
    <location>
        <position position="561"/>
    </location>
    <ligand>
        <name>ATP</name>
        <dbReference type="ChEBI" id="CHEBI:30616"/>
    </ligand>
</feature>
<dbReference type="AlphaFoldDB" id="A0AAU9XYW2"/>
<dbReference type="PANTHER" id="PTHR24416">
    <property type="entry name" value="TYROSINE-PROTEIN KINASE RECEPTOR"/>
    <property type="match status" value="1"/>
</dbReference>
<evidence type="ECO:0000256" key="19">
    <source>
        <dbReference type="PROSITE-ProRule" id="PRU10141"/>
    </source>
</evidence>
<evidence type="ECO:0000256" key="15">
    <source>
        <dbReference type="PIRSR" id="PIRSR000615-1"/>
    </source>
</evidence>
<dbReference type="SUPFAM" id="SSF48726">
    <property type="entry name" value="Immunoglobulin"/>
    <property type="match status" value="1"/>
</dbReference>
<dbReference type="PANTHER" id="PTHR24416:SF611">
    <property type="entry name" value="TYROSINE-PROTEIN KINASE TRANSMEMBRANE RECEPTOR ROR"/>
    <property type="match status" value="1"/>
</dbReference>
<feature type="region of interest" description="Disordered" evidence="20">
    <location>
        <begin position="384"/>
        <end position="404"/>
    </location>
</feature>
<evidence type="ECO:0000259" key="23">
    <source>
        <dbReference type="PROSITE" id="PS50835"/>
    </source>
</evidence>
<keyword evidence="7 16" id="KW-0067">ATP-binding</keyword>